<dbReference type="EMBL" id="CP133614">
    <property type="protein sequence ID" value="WMV18058.1"/>
    <property type="molecule type" value="Genomic_DNA"/>
</dbReference>
<evidence type="ECO:0000256" key="1">
    <source>
        <dbReference type="ARBA" id="ARBA00005574"/>
    </source>
</evidence>
<feature type="region of interest" description="Disordered" evidence="3">
    <location>
        <begin position="294"/>
        <end position="342"/>
    </location>
</feature>
<reference evidence="5" key="1">
    <citation type="submission" date="2023-08" db="EMBL/GenBank/DDBJ databases">
        <title>A de novo genome assembly of Solanum verrucosum Schlechtendal, a Mexican diploid species geographically isolated from the other diploid A-genome species in potato relatives.</title>
        <authorList>
            <person name="Hosaka K."/>
        </authorList>
    </citation>
    <scope>NUCLEOTIDE SEQUENCE</scope>
    <source>
        <tissue evidence="5">Young leaves</tissue>
    </source>
</reference>
<dbReference type="InterPro" id="IPR003903">
    <property type="entry name" value="UIM_dom"/>
</dbReference>
<proteinExistence type="inferred from homology"/>
<dbReference type="GO" id="GO:0005634">
    <property type="term" value="C:nucleus"/>
    <property type="evidence" value="ECO:0007669"/>
    <property type="project" value="TreeGrafter"/>
</dbReference>
<dbReference type="PANTHER" id="PTHR10223:SF0">
    <property type="entry name" value="26S PROTEASOME NON-ATPASE REGULATORY SUBUNIT 4"/>
    <property type="match status" value="1"/>
</dbReference>
<keyword evidence="2" id="KW-0647">Proteasome</keyword>
<feature type="region of interest" description="Disordered" evidence="3">
    <location>
        <begin position="432"/>
        <end position="456"/>
    </location>
</feature>
<dbReference type="FunFam" id="1.10.287.3990:FF:000004">
    <property type="entry name" value="26S proteasome regulatory subunit N10"/>
    <property type="match status" value="1"/>
</dbReference>
<dbReference type="PROSITE" id="PS50330">
    <property type="entry name" value="UIM"/>
    <property type="match status" value="1"/>
</dbReference>
<dbReference type="GO" id="GO:0005829">
    <property type="term" value="C:cytosol"/>
    <property type="evidence" value="ECO:0007669"/>
    <property type="project" value="TreeGrafter"/>
</dbReference>
<dbReference type="PANTHER" id="PTHR10223">
    <property type="entry name" value="26S PROTEASOME NON-ATPASE REGULATORY SUBUNIT 4"/>
    <property type="match status" value="1"/>
</dbReference>
<feature type="region of interest" description="Disordered" evidence="3">
    <location>
        <begin position="354"/>
        <end position="373"/>
    </location>
</feature>
<evidence type="ECO:0000313" key="5">
    <source>
        <dbReference type="EMBL" id="WMV18058.1"/>
    </source>
</evidence>
<evidence type="ECO:0000256" key="3">
    <source>
        <dbReference type="SAM" id="MobiDB-lite"/>
    </source>
</evidence>
<protein>
    <recommendedName>
        <fullName evidence="4">VWFA domain-containing protein</fullName>
    </recommendedName>
</protein>
<dbReference type="InterPro" id="IPR036465">
    <property type="entry name" value="vWFA_dom_sf"/>
</dbReference>
<dbReference type="GO" id="GO:0008540">
    <property type="term" value="C:proteasome regulatory particle, base subcomplex"/>
    <property type="evidence" value="ECO:0007669"/>
    <property type="project" value="TreeGrafter"/>
</dbReference>
<dbReference type="Gene3D" id="1.10.287.3990">
    <property type="match status" value="1"/>
</dbReference>
<dbReference type="InterPro" id="IPR002035">
    <property type="entry name" value="VWF_A"/>
</dbReference>
<keyword evidence="6" id="KW-1185">Reference proteome</keyword>
<organism evidence="5 6">
    <name type="scientific">Solanum verrucosum</name>
    <dbReference type="NCBI Taxonomy" id="315347"/>
    <lineage>
        <taxon>Eukaryota</taxon>
        <taxon>Viridiplantae</taxon>
        <taxon>Streptophyta</taxon>
        <taxon>Embryophyta</taxon>
        <taxon>Tracheophyta</taxon>
        <taxon>Spermatophyta</taxon>
        <taxon>Magnoliopsida</taxon>
        <taxon>eudicotyledons</taxon>
        <taxon>Gunneridae</taxon>
        <taxon>Pentapetalae</taxon>
        <taxon>asterids</taxon>
        <taxon>lamiids</taxon>
        <taxon>Solanales</taxon>
        <taxon>Solanaceae</taxon>
        <taxon>Solanoideae</taxon>
        <taxon>Solaneae</taxon>
        <taxon>Solanum</taxon>
    </lineage>
</organism>
<dbReference type="SMART" id="SM00327">
    <property type="entry name" value="VWA"/>
    <property type="match status" value="1"/>
</dbReference>
<name>A0AAF0Q814_SOLVR</name>
<feature type="compositionally biased region" description="Basic and acidic residues" evidence="3">
    <location>
        <begin position="328"/>
        <end position="342"/>
    </location>
</feature>
<dbReference type="Pfam" id="PF13519">
    <property type="entry name" value="VWA_2"/>
    <property type="match status" value="1"/>
</dbReference>
<feature type="compositionally biased region" description="Polar residues" evidence="3">
    <location>
        <begin position="314"/>
        <end position="327"/>
    </location>
</feature>
<dbReference type="SUPFAM" id="SSF53300">
    <property type="entry name" value="vWA-like"/>
    <property type="match status" value="1"/>
</dbReference>
<dbReference type="GO" id="GO:0031593">
    <property type="term" value="F:polyubiquitin modification-dependent protein binding"/>
    <property type="evidence" value="ECO:0007669"/>
    <property type="project" value="TreeGrafter"/>
</dbReference>
<dbReference type="Proteomes" id="UP001234989">
    <property type="component" value="Chromosome 3"/>
</dbReference>
<dbReference type="AlphaFoldDB" id="A0AAF0Q814"/>
<evidence type="ECO:0000259" key="4">
    <source>
        <dbReference type="SMART" id="SM00327"/>
    </source>
</evidence>
<sequence>MVEEAVMICLDNSEWMRNGDYSRNRFDAQYSAFTSICGFKHLANSESTVGALTMAGKGVRVLITPTSDFGEMLSCINASVDAVLVSRSEGKDKTLRILNLTALSSSRSAIDPSPMREGFPLPVYTVFLLFSRGKGLNIGGEMNLAAGLQVAQLALKHRQNKKQHQRIILFAGSPVKEDKRVLEMIGRKLNKHRVALDVINFGQEDKRKAEKLEALVAAVNNNDNSHIIYIPPGARDLSDVLGRNPIFTRDVDSRKRFAAVASGAGSGYDFGVDPNLDPEIALALRVSMEEERDRQAAAAKKAAQEAAKQEKGEMQSTSQDVTMTENVSARKSETKNKAADLLDNDHSLLQQALAMSRDDSSSNTSTRDTDMSEADFEDRELLLDLLLFIQDNSKDETNVTELLENQSLVSSILASILGVDPNDPSIEVLLASMQSQSENHKNKEKRQDKEQKEDKK</sequence>
<feature type="compositionally biased region" description="Basic and acidic residues" evidence="3">
    <location>
        <begin position="438"/>
        <end position="456"/>
    </location>
</feature>
<accession>A0AAF0Q814</accession>
<feature type="compositionally biased region" description="Low complexity" evidence="3">
    <location>
        <begin position="296"/>
        <end position="306"/>
    </location>
</feature>
<evidence type="ECO:0000313" key="6">
    <source>
        <dbReference type="Proteomes" id="UP001234989"/>
    </source>
</evidence>
<evidence type="ECO:0000256" key="2">
    <source>
        <dbReference type="ARBA" id="ARBA00022942"/>
    </source>
</evidence>
<comment type="similarity">
    <text evidence="1">Belongs to the proteasome subunit S5A family.</text>
</comment>
<gene>
    <name evidence="5" type="ORF">MTR67_011443</name>
</gene>
<feature type="domain" description="VWFA" evidence="4">
    <location>
        <begin position="3"/>
        <end position="232"/>
    </location>
</feature>
<dbReference type="Gene3D" id="3.40.50.410">
    <property type="entry name" value="von Willebrand factor, type A domain"/>
    <property type="match status" value="2"/>
</dbReference>
<dbReference type="GO" id="GO:0043161">
    <property type="term" value="P:proteasome-mediated ubiquitin-dependent protein catabolic process"/>
    <property type="evidence" value="ECO:0007669"/>
    <property type="project" value="TreeGrafter"/>
</dbReference>
<dbReference type="InterPro" id="IPR027040">
    <property type="entry name" value="PSMD4"/>
</dbReference>